<reference evidence="1" key="1">
    <citation type="submission" date="2023-04" db="EMBL/GenBank/DDBJ databases">
        <title>Ambrosiozyma monospora NBRC 1965.</title>
        <authorList>
            <person name="Ichikawa N."/>
            <person name="Sato H."/>
            <person name="Tonouchi N."/>
        </authorList>
    </citation>
    <scope>NUCLEOTIDE SEQUENCE</scope>
    <source>
        <strain evidence="1">NBRC 1965</strain>
    </source>
</reference>
<proteinExistence type="predicted"/>
<comment type="caution">
    <text evidence="1">The sequence shown here is derived from an EMBL/GenBank/DDBJ whole genome shotgun (WGS) entry which is preliminary data.</text>
</comment>
<accession>A0A9W6YXE8</accession>
<evidence type="ECO:0000313" key="2">
    <source>
        <dbReference type="Proteomes" id="UP001165063"/>
    </source>
</evidence>
<name>A0A9W6YXE8_AMBMO</name>
<dbReference type="AlphaFoldDB" id="A0A9W6YXE8"/>
<protein>
    <submittedName>
        <fullName evidence="1">Unnamed protein product</fullName>
    </submittedName>
</protein>
<gene>
    <name evidence="1" type="ORF">Amon01_000438000</name>
</gene>
<dbReference type="Proteomes" id="UP001165063">
    <property type="component" value="Unassembled WGS sequence"/>
</dbReference>
<sequence>MDQYIGVVSQLPFELRQLTMALSLQHISLLKYYPFFADILEFCLPFSAFVVLHEQIETQETEDVDVSPYKFKEIENDRFHVFSTCLDKPFSFDGSYLHLYNDFFKNVTIKLLTVSGKFLCSEESKFNDVSLWVQQLASFANTIKITNLSVIDTQSAEFEKTIELSGVDGPALEELVSDRLQMFPLLKKISVTITDTFTNFEDLRALKKIFPRVEVIFNVWAEFFDKPETLELLSTRGMVFKIQEVRGGYKPESVKNFKHIPIRNVYINEIDDLKCVPSFNTAILETDINNLHDCTIENKDVLKLIIDTHEIVNCDFSKCISLEDVTLETSIIDAKSFNTFPDSITNMDLRFYFSDVGNNQSIVKLPHNLKELLFKTKPELKRIDFTSCPNLTSLSILEAPEGITERSLVWNTLPSTLNHMVLLLVEEDKISSDPYWFGMRISDEIKELELVICCPTRVLICINTSDEDSAEAFETLRNKMNLPSVVINNVSERVTIRDGNCIFYVACRTEDEENVILRNSFDTPFTLSFVNDGLSVFVSMD</sequence>
<evidence type="ECO:0000313" key="1">
    <source>
        <dbReference type="EMBL" id="GMG34155.1"/>
    </source>
</evidence>
<keyword evidence="2" id="KW-1185">Reference proteome</keyword>
<dbReference type="EMBL" id="BSXU01002087">
    <property type="protein sequence ID" value="GMG34155.1"/>
    <property type="molecule type" value="Genomic_DNA"/>
</dbReference>
<organism evidence="1 2">
    <name type="scientific">Ambrosiozyma monospora</name>
    <name type="common">Yeast</name>
    <name type="synonym">Endomycopsis monosporus</name>
    <dbReference type="NCBI Taxonomy" id="43982"/>
    <lineage>
        <taxon>Eukaryota</taxon>
        <taxon>Fungi</taxon>
        <taxon>Dikarya</taxon>
        <taxon>Ascomycota</taxon>
        <taxon>Saccharomycotina</taxon>
        <taxon>Pichiomycetes</taxon>
        <taxon>Pichiales</taxon>
        <taxon>Pichiaceae</taxon>
        <taxon>Ambrosiozyma</taxon>
    </lineage>
</organism>